<reference evidence="2" key="1">
    <citation type="journal article" date="2019" name="Int. J. Syst. Evol. Microbiol.">
        <title>The Global Catalogue of Microorganisms (GCM) 10K type strain sequencing project: providing services to taxonomists for standard genome sequencing and annotation.</title>
        <authorList>
            <consortium name="The Broad Institute Genomics Platform"/>
            <consortium name="The Broad Institute Genome Sequencing Center for Infectious Disease"/>
            <person name="Wu L."/>
            <person name="Ma J."/>
        </authorList>
    </citation>
    <scope>NUCLEOTIDE SEQUENCE [LARGE SCALE GENOMIC DNA]</scope>
    <source>
        <strain evidence="2">JCM 17939</strain>
    </source>
</reference>
<gene>
    <name evidence="1" type="ORF">GCM10023196_056270</name>
</gene>
<organism evidence="1 2">
    <name type="scientific">Actinoallomurus vinaceus</name>
    <dbReference type="NCBI Taxonomy" id="1080074"/>
    <lineage>
        <taxon>Bacteria</taxon>
        <taxon>Bacillati</taxon>
        <taxon>Actinomycetota</taxon>
        <taxon>Actinomycetes</taxon>
        <taxon>Streptosporangiales</taxon>
        <taxon>Thermomonosporaceae</taxon>
        <taxon>Actinoallomurus</taxon>
    </lineage>
</organism>
<dbReference type="Proteomes" id="UP001501442">
    <property type="component" value="Unassembled WGS sequence"/>
</dbReference>
<name>A0ABP8UI81_9ACTN</name>
<sequence>MTVLAASARLDADDVLWVRWAEPPADTATLTLRREDATHTVSLDGDAADLSRLDLAEGTWSVHAAGAEVMTTDPGFSLDGLVEYARRPRGRALRTFRAASGGLRVGVRPAESYAEVTAVHPGEEKLTFEGLLAYGATPADARIVATRRKTGDTVTGEATVTGDRWQAELPNAPFAVETERGFWDLELGGLTVATWLDDIPQKKNKVRFPAQHVARDTDRVRVRAYYTDKDHLAIATTVVANAEASS</sequence>
<dbReference type="EMBL" id="BAABHK010000008">
    <property type="protein sequence ID" value="GAA4630536.1"/>
    <property type="molecule type" value="Genomic_DNA"/>
</dbReference>
<comment type="caution">
    <text evidence="1">The sequence shown here is derived from an EMBL/GenBank/DDBJ whole genome shotgun (WGS) entry which is preliminary data.</text>
</comment>
<accession>A0ABP8UI81</accession>
<evidence type="ECO:0000313" key="2">
    <source>
        <dbReference type="Proteomes" id="UP001501442"/>
    </source>
</evidence>
<proteinExistence type="predicted"/>
<evidence type="ECO:0000313" key="1">
    <source>
        <dbReference type="EMBL" id="GAA4630536.1"/>
    </source>
</evidence>
<dbReference type="RefSeq" id="WP_345434081.1">
    <property type="nucleotide sequence ID" value="NZ_BAABHK010000008.1"/>
</dbReference>
<keyword evidence="2" id="KW-1185">Reference proteome</keyword>
<protein>
    <submittedName>
        <fullName evidence="1">Uncharacterized protein</fullName>
    </submittedName>
</protein>